<evidence type="ECO:0000313" key="9">
    <source>
        <dbReference type="Proteomes" id="UP000010816"/>
    </source>
</evidence>
<dbReference type="PANTHER" id="PTHR38766:SF1">
    <property type="entry name" value="FLAGELLAR PROTEIN FLIO"/>
    <property type="match status" value="1"/>
</dbReference>
<evidence type="ECO:0000256" key="7">
    <source>
        <dbReference type="RuleBase" id="RU362064"/>
    </source>
</evidence>
<reference evidence="8 9" key="1">
    <citation type="submission" date="2011-09" db="EMBL/GenBank/DDBJ databases">
        <title>Complete sequence of chromosome of Thioflavicoccus mobilis 8321.</title>
        <authorList>
            <consortium name="US DOE Joint Genome Institute"/>
            <person name="Lucas S."/>
            <person name="Han J."/>
            <person name="Lapidus A."/>
            <person name="Cheng J.-F."/>
            <person name="Goodwin L."/>
            <person name="Pitluck S."/>
            <person name="Peters L."/>
            <person name="Ovchinnikova G."/>
            <person name="Lu M."/>
            <person name="Detter J.C."/>
            <person name="Han C."/>
            <person name="Tapia R."/>
            <person name="Land M."/>
            <person name="Hauser L."/>
            <person name="Kyrpides N."/>
            <person name="Ivanova N."/>
            <person name="Pagani I."/>
            <person name="Vogl K."/>
            <person name="Liu Z."/>
            <person name="Imhoff J."/>
            <person name="Thiel V."/>
            <person name="Frigaard N.-U."/>
            <person name="Bryant D."/>
            <person name="Woyke T."/>
        </authorList>
    </citation>
    <scope>NUCLEOTIDE SEQUENCE [LARGE SCALE GENOMIC DNA]</scope>
    <source>
        <strain evidence="8 9">8321</strain>
    </source>
</reference>
<evidence type="ECO:0000313" key="8">
    <source>
        <dbReference type="EMBL" id="AGA89149.1"/>
    </source>
</evidence>
<keyword evidence="4 7" id="KW-0472">Membrane</keyword>
<dbReference type="Pfam" id="PF04347">
    <property type="entry name" value="FliO"/>
    <property type="match status" value="1"/>
</dbReference>
<keyword evidence="9" id="KW-1185">Reference proteome</keyword>
<evidence type="ECO:0000256" key="4">
    <source>
        <dbReference type="ARBA" id="ARBA00023136"/>
    </source>
</evidence>
<feature type="transmembrane region" description="Helical" evidence="7">
    <location>
        <begin position="52"/>
        <end position="70"/>
    </location>
</feature>
<evidence type="ECO:0000256" key="2">
    <source>
        <dbReference type="ARBA" id="ARBA00022692"/>
    </source>
</evidence>
<dbReference type="InterPro" id="IPR022781">
    <property type="entry name" value="Flagellar_biosynth_FliO"/>
</dbReference>
<keyword evidence="2 7" id="KW-0812">Transmembrane</keyword>
<gene>
    <name evidence="8" type="ORF">Thimo_0279</name>
</gene>
<feature type="transmembrane region" description="Helical" evidence="7">
    <location>
        <begin position="12"/>
        <end position="32"/>
    </location>
</feature>
<proteinExistence type="inferred from homology"/>
<evidence type="ECO:0000256" key="1">
    <source>
        <dbReference type="ARBA" id="ARBA00022475"/>
    </source>
</evidence>
<name>U3GKZ8_9GAMM</name>
<dbReference type="PANTHER" id="PTHR38766">
    <property type="entry name" value="FLAGELLAR PROTEIN FLIO"/>
    <property type="match status" value="1"/>
</dbReference>
<dbReference type="HOGENOM" id="CLU_1712434_0_0_6"/>
<comment type="subcellular location">
    <subcellularLocation>
        <location evidence="7">Cell membrane</location>
    </subcellularLocation>
    <subcellularLocation>
        <location evidence="7">Bacterial flagellum basal body</location>
    </subcellularLocation>
</comment>
<comment type="similarity">
    <text evidence="6 7">Belongs to the FliO/MopB family.</text>
</comment>
<dbReference type="GO" id="GO:0044781">
    <property type="term" value="P:bacterial-type flagellum organization"/>
    <property type="evidence" value="ECO:0007669"/>
    <property type="project" value="UniProtKB-UniRule"/>
</dbReference>
<sequence length="153" mass="16503">MKRRRAYSLDCCLRLQFIARLSLFGLWAGPATSAERLAPDTMTYGIEAIEQVTLPLIAVVALLLVLAWVLRRFGPSRGTTGVSLRVLGGLRLGGRERVLLLEVEDRRLLVGVSPAGLRTLLVLDEGKAMDLGTGFEDALAMGQATVAQLGGKQ</sequence>
<dbReference type="InterPro" id="IPR052205">
    <property type="entry name" value="FliO/MopB"/>
</dbReference>
<keyword evidence="8" id="KW-0966">Cell projection</keyword>
<keyword evidence="3 7" id="KW-1133">Transmembrane helix</keyword>
<evidence type="ECO:0000256" key="6">
    <source>
        <dbReference type="ARBA" id="ARBA00037937"/>
    </source>
</evidence>
<dbReference type="STRING" id="765912.Thimo_0279"/>
<keyword evidence="1 7" id="KW-1003">Cell membrane</keyword>
<dbReference type="AlphaFoldDB" id="U3GKZ8"/>
<evidence type="ECO:0000256" key="5">
    <source>
        <dbReference type="ARBA" id="ARBA00023143"/>
    </source>
</evidence>
<keyword evidence="8" id="KW-0969">Cilium</keyword>
<dbReference type="KEGG" id="tmb:Thimo_0279"/>
<dbReference type="RefSeq" id="WP_015279299.1">
    <property type="nucleotide sequence ID" value="NC_019940.1"/>
</dbReference>
<organism evidence="8 9">
    <name type="scientific">Thioflavicoccus mobilis 8321</name>
    <dbReference type="NCBI Taxonomy" id="765912"/>
    <lineage>
        <taxon>Bacteria</taxon>
        <taxon>Pseudomonadati</taxon>
        <taxon>Pseudomonadota</taxon>
        <taxon>Gammaproteobacteria</taxon>
        <taxon>Chromatiales</taxon>
        <taxon>Chromatiaceae</taxon>
        <taxon>Thioflavicoccus</taxon>
    </lineage>
</organism>
<evidence type="ECO:0000256" key="3">
    <source>
        <dbReference type="ARBA" id="ARBA00022989"/>
    </source>
</evidence>
<dbReference type="EMBL" id="CP003051">
    <property type="protein sequence ID" value="AGA89149.1"/>
    <property type="molecule type" value="Genomic_DNA"/>
</dbReference>
<keyword evidence="8" id="KW-0282">Flagellum</keyword>
<dbReference type="Proteomes" id="UP000010816">
    <property type="component" value="Chromosome"/>
</dbReference>
<dbReference type="eggNOG" id="COG3190">
    <property type="taxonomic scope" value="Bacteria"/>
</dbReference>
<dbReference type="GO" id="GO:0009425">
    <property type="term" value="C:bacterial-type flagellum basal body"/>
    <property type="evidence" value="ECO:0007669"/>
    <property type="project" value="UniProtKB-SubCell"/>
</dbReference>
<keyword evidence="5 7" id="KW-0975">Bacterial flagellum</keyword>
<dbReference type="NCBIfam" id="TIGR03500">
    <property type="entry name" value="FliO_TIGR"/>
    <property type="match status" value="1"/>
</dbReference>
<protein>
    <recommendedName>
        <fullName evidence="7">Flagellar protein</fullName>
    </recommendedName>
</protein>
<accession>U3GKZ8</accession>
<dbReference type="GO" id="GO:0005886">
    <property type="term" value="C:plasma membrane"/>
    <property type="evidence" value="ECO:0007669"/>
    <property type="project" value="UniProtKB-SubCell"/>
</dbReference>